<comment type="subcellular location">
    <subcellularLocation>
        <location evidence="1">Virion</location>
    </subcellularLocation>
</comment>
<evidence type="ECO:0000256" key="4">
    <source>
        <dbReference type="SAM" id="MobiDB-lite"/>
    </source>
</evidence>
<name>A0AA51X348_9VIRU</name>
<dbReference type="GO" id="GO:0019028">
    <property type="term" value="C:viral capsid"/>
    <property type="evidence" value="ECO:0007669"/>
    <property type="project" value="UniProtKB-KW"/>
</dbReference>
<organism evidence="5">
    <name type="scientific">Cnidium polerovirus 1</name>
    <dbReference type="NCBI Taxonomy" id="3019006"/>
    <lineage>
        <taxon>Viruses</taxon>
        <taxon>Riboviria</taxon>
        <taxon>Orthornavirae</taxon>
        <taxon>Pisuviricota</taxon>
        <taxon>Pisoniviricetes</taxon>
        <taxon>Sobelivirales</taxon>
        <taxon>Solemoviridae</taxon>
        <taxon>Polerovirus</taxon>
        <taxon>Polerovirus CNPV</taxon>
    </lineage>
</organism>
<keyword evidence="3" id="KW-0946">Virion</keyword>
<dbReference type="InterPro" id="IPR029053">
    <property type="entry name" value="Viral_coat"/>
</dbReference>
<feature type="compositionally biased region" description="Basic residues" evidence="4">
    <location>
        <begin position="41"/>
        <end position="53"/>
    </location>
</feature>
<evidence type="ECO:0000256" key="2">
    <source>
        <dbReference type="ARBA" id="ARBA00022561"/>
    </source>
</evidence>
<proteinExistence type="predicted"/>
<dbReference type="Pfam" id="PF00894">
    <property type="entry name" value="Luteo_coat"/>
    <property type="match status" value="1"/>
</dbReference>
<keyword evidence="2 5" id="KW-0167">Capsid protein</keyword>
<dbReference type="GO" id="GO:0005198">
    <property type="term" value="F:structural molecule activity"/>
    <property type="evidence" value="ECO:0007669"/>
    <property type="project" value="InterPro"/>
</dbReference>
<dbReference type="Gene3D" id="2.60.120.20">
    <property type="match status" value="1"/>
</dbReference>
<evidence type="ECO:0000256" key="3">
    <source>
        <dbReference type="ARBA" id="ARBA00022844"/>
    </source>
</evidence>
<sequence>MRYGFTEADLKQIKPRRGRRSRRRVRVIRPKPVVVVQTNQPRRRRGRRGRGNRRSSGGIQRSGGFRHQLVFSKDDLKGNSSGIIKFGPDLAEHQAFCKGLLNAYHQYKITNVRVQYKSEAASTLSGSIAYELDPSCKLTTLESKLRKFPITRNASASWSAREINGEVWQNSTENQFFFLYKGNGDSGVAGSLLISYNVLVQNAKQK</sequence>
<evidence type="ECO:0000313" key="5">
    <source>
        <dbReference type="EMBL" id="WMZ16793.1"/>
    </source>
</evidence>
<reference evidence="5" key="1">
    <citation type="submission" date="2023-07" db="EMBL/GenBank/DDBJ databases">
        <authorList>
            <person name="Kang J.-H."/>
            <person name="Jung C.R."/>
            <person name="Kil E.-J."/>
        </authorList>
    </citation>
    <scope>NUCLEOTIDE SEQUENCE</scope>
    <source>
        <strain evidence="5">CnPV1GC</strain>
    </source>
</reference>
<dbReference type="InterPro" id="IPR001517">
    <property type="entry name" value="Luteo_coat"/>
</dbReference>
<dbReference type="EMBL" id="OR352927">
    <property type="protein sequence ID" value="WMZ16793.1"/>
    <property type="molecule type" value="Genomic_RNA"/>
</dbReference>
<dbReference type="PRINTS" id="PR00915">
    <property type="entry name" value="LUTEOGP1COAT"/>
</dbReference>
<protein>
    <submittedName>
        <fullName evidence="5">Coat protein</fullName>
    </submittedName>
</protein>
<accession>A0AA51X348</accession>
<feature type="region of interest" description="Disordered" evidence="4">
    <location>
        <begin position="34"/>
        <end position="62"/>
    </location>
</feature>
<evidence type="ECO:0000256" key="1">
    <source>
        <dbReference type="ARBA" id="ARBA00004328"/>
    </source>
</evidence>